<accession>A0ABV1PGM6</accession>
<evidence type="ECO:0000313" key="1">
    <source>
        <dbReference type="EMBL" id="MEQ9940317.1"/>
    </source>
</evidence>
<dbReference type="Proteomes" id="UP001463408">
    <property type="component" value="Unassembled WGS sequence"/>
</dbReference>
<proteinExistence type="predicted"/>
<sequence>MKIDYRDSGSIARLTLRSSILAIHKHQRAVDAAMMTAQVTEQSSGWLFRRTVITGRTAAVMQAYKVVMREVSR</sequence>
<organism evidence="1 2">
    <name type="scientific">Pectobacterium polonicum</name>
    <dbReference type="NCBI Taxonomy" id="2485124"/>
    <lineage>
        <taxon>Bacteria</taxon>
        <taxon>Pseudomonadati</taxon>
        <taxon>Pseudomonadota</taxon>
        <taxon>Gammaproteobacteria</taxon>
        <taxon>Enterobacterales</taxon>
        <taxon>Pectobacteriaceae</taxon>
        <taxon>Pectobacterium</taxon>
    </lineage>
</organism>
<comment type="caution">
    <text evidence="1">The sequence shown here is derived from an EMBL/GenBank/DDBJ whole genome shotgun (WGS) entry which is preliminary data.</text>
</comment>
<name>A0ABV1PGM6_9GAMM</name>
<dbReference type="EMBL" id="JBEHEF010000034">
    <property type="protein sequence ID" value="MEQ9940317.1"/>
    <property type="molecule type" value="Genomic_DNA"/>
</dbReference>
<keyword evidence="2" id="KW-1185">Reference proteome</keyword>
<gene>
    <name evidence="1" type="ORF">ABRQ07_22380</name>
</gene>
<protein>
    <submittedName>
        <fullName evidence="1">Uncharacterized protein</fullName>
    </submittedName>
</protein>
<dbReference type="RefSeq" id="WP_349962237.1">
    <property type="nucleotide sequence ID" value="NZ_JBEHEF010000034.1"/>
</dbReference>
<reference evidence="1 2" key="1">
    <citation type="submission" date="2024-06" db="EMBL/GenBank/DDBJ databases">
        <title>Pangenomics to understand the prophage dynamics in the radiating lineages of P. brasiliense.</title>
        <authorList>
            <person name="Pardeshi L.A."/>
            <person name="Van Duivenbode I."/>
            <person name="Jonkheer E.M."/>
            <person name="Pel M.J.C."/>
            <person name="Kupczok A."/>
            <person name="De Ridder D."/>
            <person name="Smit S."/>
            <person name="Van Der Lee T.J."/>
        </authorList>
    </citation>
    <scope>NUCLEOTIDE SEQUENCE [LARGE SCALE GENOMIC DNA]</scope>
    <source>
        <strain evidence="1 2">PD 8607</strain>
    </source>
</reference>
<evidence type="ECO:0000313" key="2">
    <source>
        <dbReference type="Proteomes" id="UP001463408"/>
    </source>
</evidence>